<dbReference type="EMBL" id="JBBNAF010000010">
    <property type="protein sequence ID" value="KAK9106291.1"/>
    <property type="molecule type" value="Genomic_DNA"/>
</dbReference>
<dbReference type="InterPro" id="IPR057207">
    <property type="entry name" value="FBXL15_LRR"/>
</dbReference>
<dbReference type="InterPro" id="IPR050648">
    <property type="entry name" value="F-box_LRR-repeat"/>
</dbReference>
<sequence>MASDEKSRVCINEVLTDDELRAILSKLETDKDRDGFGLVCKRWLAVQSTERKKLCARAGPLMLQKMADRFVRLVELDLSQSASRSFFPGVTDSDLSVIAHGFRCLRILDLRGCKVKVMAFSHLGYGLNLSYLFGVTDAGMMAIGISLSSLQSLNVSDCRKLTDKGLGKIASGCGDLRSLHLSGCRLITDLSLQALSDNCKYLEELGLQGCNNITDSGLTILVDGCRRIKFLDVSKCSNVSDVGVSNVCNACSSSLRTLKMLGCRIGDPSIVSLAQSCKNLETLVISGCPNVSNDSIKSLVITCKDSLKNLRMDSCLNLSDASLIYILSHCRNLEALDIGCCEDVSDAAFEVLGNVGFESRLKVLKIYNCPKITVFGVGKLLDCCMSLKYLDVRSCPHITKKSCHLAGLQFPECCKVNFTGSLSDLDATLDVFI</sequence>
<dbReference type="InterPro" id="IPR032675">
    <property type="entry name" value="LRR_dom_sf"/>
</dbReference>
<feature type="domain" description="F-box/LRR-repeat protein 15-like leucin rich repeat" evidence="2">
    <location>
        <begin position="171"/>
        <end position="323"/>
    </location>
</feature>
<dbReference type="SUPFAM" id="SSF52047">
    <property type="entry name" value="RNI-like"/>
    <property type="match status" value="1"/>
</dbReference>
<dbReference type="AlphaFoldDB" id="A0AAP0I2P2"/>
<keyword evidence="1" id="KW-0833">Ubl conjugation pathway</keyword>
<evidence type="ECO:0000256" key="1">
    <source>
        <dbReference type="ARBA" id="ARBA00022786"/>
    </source>
</evidence>
<dbReference type="CDD" id="cd22159">
    <property type="entry name" value="F-box_AtTIR1-like"/>
    <property type="match status" value="1"/>
</dbReference>
<protein>
    <recommendedName>
        <fullName evidence="2">F-box/LRR-repeat protein 15-like leucin rich repeat domain-containing protein</fullName>
    </recommendedName>
</protein>
<dbReference type="Pfam" id="PF25372">
    <property type="entry name" value="DUF7885"/>
    <property type="match status" value="1"/>
</dbReference>
<comment type="caution">
    <text evidence="3">The sequence shown here is derived from an EMBL/GenBank/DDBJ whole genome shotgun (WGS) entry which is preliminary data.</text>
</comment>
<dbReference type="SMART" id="SM00367">
    <property type="entry name" value="LRR_CC"/>
    <property type="match status" value="11"/>
</dbReference>
<evidence type="ECO:0000313" key="3">
    <source>
        <dbReference type="EMBL" id="KAK9106291.1"/>
    </source>
</evidence>
<gene>
    <name evidence="3" type="ORF">Syun_022302</name>
</gene>
<dbReference type="Proteomes" id="UP001420932">
    <property type="component" value="Unassembled WGS sequence"/>
</dbReference>
<organism evidence="3 4">
    <name type="scientific">Stephania yunnanensis</name>
    <dbReference type="NCBI Taxonomy" id="152371"/>
    <lineage>
        <taxon>Eukaryota</taxon>
        <taxon>Viridiplantae</taxon>
        <taxon>Streptophyta</taxon>
        <taxon>Embryophyta</taxon>
        <taxon>Tracheophyta</taxon>
        <taxon>Spermatophyta</taxon>
        <taxon>Magnoliopsida</taxon>
        <taxon>Ranunculales</taxon>
        <taxon>Menispermaceae</taxon>
        <taxon>Menispermoideae</taxon>
        <taxon>Cissampelideae</taxon>
        <taxon>Stephania</taxon>
    </lineage>
</organism>
<name>A0AAP0I2P2_9MAGN</name>
<dbReference type="InterPro" id="IPR001611">
    <property type="entry name" value="Leu-rich_rpt"/>
</dbReference>
<dbReference type="Gene3D" id="3.80.10.10">
    <property type="entry name" value="Ribonuclease Inhibitor"/>
    <property type="match status" value="2"/>
</dbReference>
<dbReference type="InterPro" id="IPR006553">
    <property type="entry name" value="Leu-rich_rpt_Cys-con_subtyp"/>
</dbReference>
<dbReference type="Pfam" id="PF13516">
    <property type="entry name" value="LRR_6"/>
    <property type="match status" value="2"/>
</dbReference>
<dbReference type="GO" id="GO:0005737">
    <property type="term" value="C:cytoplasm"/>
    <property type="evidence" value="ECO:0007669"/>
    <property type="project" value="TreeGrafter"/>
</dbReference>
<dbReference type="PANTHER" id="PTHR13382:SF76">
    <property type="entry name" value="F-BOX AND LEUCINE-RICH REPEAT PROTEIN 14-RELATED"/>
    <property type="match status" value="1"/>
</dbReference>
<dbReference type="PANTHER" id="PTHR13382">
    <property type="entry name" value="MITOCHONDRIAL ATP SYNTHASE COUPLING FACTOR B"/>
    <property type="match status" value="1"/>
</dbReference>
<reference evidence="3 4" key="1">
    <citation type="submission" date="2024-01" db="EMBL/GenBank/DDBJ databases">
        <title>Genome assemblies of Stephania.</title>
        <authorList>
            <person name="Yang L."/>
        </authorList>
    </citation>
    <scope>NUCLEOTIDE SEQUENCE [LARGE SCALE GENOMIC DNA]</scope>
    <source>
        <strain evidence="3">YNDBR</strain>
        <tissue evidence="3">Leaf</tissue>
    </source>
</reference>
<evidence type="ECO:0000259" key="2">
    <source>
        <dbReference type="Pfam" id="PF25372"/>
    </source>
</evidence>
<dbReference type="Gene3D" id="1.20.1280.50">
    <property type="match status" value="1"/>
</dbReference>
<evidence type="ECO:0000313" key="4">
    <source>
        <dbReference type="Proteomes" id="UP001420932"/>
    </source>
</evidence>
<keyword evidence="4" id="KW-1185">Reference proteome</keyword>
<accession>A0AAP0I2P2</accession>
<proteinExistence type="predicted"/>